<keyword evidence="8 10" id="KW-0472">Membrane</keyword>
<evidence type="ECO:0000256" key="2">
    <source>
        <dbReference type="ARBA" id="ARBA00022448"/>
    </source>
</evidence>
<keyword evidence="4" id="KW-0677">Repeat</keyword>
<evidence type="ECO:0000256" key="4">
    <source>
        <dbReference type="ARBA" id="ARBA00022737"/>
    </source>
</evidence>
<dbReference type="InterPro" id="IPR011989">
    <property type="entry name" value="ARM-like"/>
</dbReference>
<keyword evidence="9 10" id="KW-0968">Cytoplasmic vesicle</keyword>
<evidence type="ECO:0000256" key="3">
    <source>
        <dbReference type="ARBA" id="ARBA00022490"/>
    </source>
</evidence>
<dbReference type="AlphaFoldDB" id="A0AAE9W845"/>
<accession>A0AAE9W845</accession>
<dbReference type="PIRSF" id="PIRSF005727">
    <property type="entry name" value="Coatomer_beta_subunit"/>
    <property type="match status" value="1"/>
</dbReference>
<dbReference type="RefSeq" id="XP_056034860.1">
    <property type="nucleotide sequence ID" value="XM_056180203.1"/>
</dbReference>
<evidence type="ECO:0000256" key="9">
    <source>
        <dbReference type="ARBA" id="ARBA00023329"/>
    </source>
</evidence>
<feature type="domain" description="Coatomer beta subunit appendage platform" evidence="13">
    <location>
        <begin position="812"/>
        <end position="937"/>
    </location>
</feature>
<keyword evidence="5 10" id="KW-0931">ER-Golgi transport</keyword>
<evidence type="ECO:0000259" key="12">
    <source>
        <dbReference type="Pfam" id="PF07718"/>
    </source>
</evidence>
<dbReference type="SUPFAM" id="SSF48371">
    <property type="entry name" value="ARM repeat"/>
    <property type="match status" value="1"/>
</dbReference>
<reference evidence="14 15" key="1">
    <citation type="journal article" date="2023" name="G3 (Bethesda)">
        <title>A high-quality reference genome for the fission yeast Schizosaccharomyces osmophilus.</title>
        <authorList>
            <person name="Jia G.S."/>
            <person name="Zhang W.C."/>
            <person name="Liang Y."/>
            <person name="Liu X.H."/>
            <person name="Rhind N."/>
            <person name="Pidoux A."/>
            <person name="Brysch-Herzberg M."/>
            <person name="Du L.L."/>
        </authorList>
    </citation>
    <scope>NUCLEOTIDE SEQUENCE [LARGE SCALE GENOMIC DNA]</scope>
    <source>
        <strain evidence="14 15">CBS 15793</strain>
    </source>
</reference>
<dbReference type="Pfam" id="PF14806">
    <property type="entry name" value="Coatomer_b_Cpla"/>
    <property type="match status" value="1"/>
</dbReference>
<keyword evidence="6 10" id="KW-0653">Protein transport</keyword>
<evidence type="ECO:0000259" key="13">
    <source>
        <dbReference type="Pfam" id="PF14806"/>
    </source>
</evidence>
<evidence type="ECO:0000256" key="6">
    <source>
        <dbReference type="ARBA" id="ARBA00022927"/>
    </source>
</evidence>
<dbReference type="Proteomes" id="UP001212411">
    <property type="component" value="Chromosome 1"/>
</dbReference>
<evidence type="ECO:0000259" key="11">
    <source>
        <dbReference type="Pfam" id="PF01602"/>
    </source>
</evidence>
<dbReference type="Pfam" id="PF01602">
    <property type="entry name" value="Adaptin_N"/>
    <property type="match status" value="1"/>
</dbReference>
<keyword evidence="7 10" id="KW-0333">Golgi apparatus</keyword>
<dbReference type="GeneID" id="80874892"/>
<dbReference type="GO" id="GO:0006886">
    <property type="term" value="P:intracellular protein transport"/>
    <property type="evidence" value="ECO:0007669"/>
    <property type="project" value="InterPro"/>
</dbReference>
<gene>
    <name evidence="14" type="primary">sec26</name>
    <name evidence="14" type="ORF">SOMG_01410</name>
</gene>
<evidence type="ECO:0000256" key="10">
    <source>
        <dbReference type="PIRNR" id="PIRNR005727"/>
    </source>
</evidence>
<evidence type="ECO:0000256" key="7">
    <source>
        <dbReference type="ARBA" id="ARBA00023034"/>
    </source>
</evidence>
<dbReference type="InterPro" id="IPR002553">
    <property type="entry name" value="Clathrin/coatomer_adapt-like_N"/>
</dbReference>
<evidence type="ECO:0000256" key="8">
    <source>
        <dbReference type="ARBA" id="ARBA00023136"/>
    </source>
</evidence>
<feature type="domain" description="Clathrin/coatomer adaptor adaptin-like N-terminal" evidence="11">
    <location>
        <begin position="16"/>
        <end position="494"/>
    </location>
</feature>
<dbReference type="GO" id="GO:0006888">
    <property type="term" value="P:endoplasmic reticulum to Golgi vesicle-mediated transport"/>
    <property type="evidence" value="ECO:0007669"/>
    <property type="project" value="TreeGrafter"/>
</dbReference>
<name>A0AAE9W845_9SCHI</name>
<dbReference type="GO" id="GO:0005198">
    <property type="term" value="F:structural molecule activity"/>
    <property type="evidence" value="ECO:0007669"/>
    <property type="project" value="InterPro"/>
</dbReference>
<dbReference type="GO" id="GO:0006891">
    <property type="term" value="P:intra-Golgi vesicle-mediated transport"/>
    <property type="evidence" value="ECO:0007669"/>
    <property type="project" value="TreeGrafter"/>
</dbReference>
<comment type="subunit">
    <text evidence="10">Oligomeric complex that consists of at least the alpha, beta, beta', gamma, delta, epsilon and zeta subunits.</text>
</comment>
<evidence type="ECO:0000256" key="1">
    <source>
        <dbReference type="ARBA" id="ARBA00004255"/>
    </source>
</evidence>
<comment type="function">
    <text evidence="10">The coatomer is a cytosolic protein complex that binds to dilysine motifs and reversibly associates with Golgi non-clathrin-coated vesicles, which further mediate biosynthetic protein transport from the ER, via the Golgi up to the trans Golgi network. Coatomer complex is required for budding from Golgi membranes, and is essential for the retrograde Golgi-to-ER transport of dilysine-tagged proteins.</text>
</comment>
<dbReference type="InterPro" id="IPR016024">
    <property type="entry name" value="ARM-type_fold"/>
</dbReference>
<dbReference type="InterPro" id="IPR011710">
    <property type="entry name" value="Coatomer_bsu_C"/>
</dbReference>
<evidence type="ECO:0000313" key="14">
    <source>
        <dbReference type="EMBL" id="WBW70617.1"/>
    </source>
</evidence>
<keyword evidence="15" id="KW-1185">Reference proteome</keyword>
<proteinExistence type="predicted"/>
<dbReference type="PANTHER" id="PTHR10635">
    <property type="entry name" value="COATOMER SUBUNIT BETA"/>
    <property type="match status" value="1"/>
</dbReference>
<keyword evidence="2 10" id="KW-0813">Transport</keyword>
<dbReference type="KEGG" id="som:SOMG_01410"/>
<organism evidence="14 15">
    <name type="scientific">Schizosaccharomyces osmophilus</name>
    <dbReference type="NCBI Taxonomy" id="2545709"/>
    <lineage>
        <taxon>Eukaryota</taxon>
        <taxon>Fungi</taxon>
        <taxon>Dikarya</taxon>
        <taxon>Ascomycota</taxon>
        <taxon>Taphrinomycotina</taxon>
        <taxon>Schizosaccharomycetes</taxon>
        <taxon>Schizosaccharomycetales</taxon>
        <taxon>Schizosaccharomycetaceae</taxon>
        <taxon>Schizosaccharomyces</taxon>
    </lineage>
</organism>
<dbReference type="GO" id="GO:0000139">
    <property type="term" value="C:Golgi membrane"/>
    <property type="evidence" value="ECO:0007669"/>
    <property type="project" value="UniProtKB-SubCell"/>
</dbReference>
<comment type="subcellular location">
    <subcellularLocation>
        <location evidence="10">Cytoplasm</location>
    </subcellularLocation>
    <subcellularLocation>
        <location evidence="1 10">Golgi apparatus membrane</location>
        <topology evidence="1 10">Peripheral membrane protein</topology>
        <orientation evidence="1 10">Cytoplasmic side</orientation>
    </subcellularLocation>
    <subcellularLocation>
        <location evidence="10">Cytoplasmic vesicle</location>
        <location evidence="10">COPI-coated vesicle membrane</location>
        <topology evidence="10">Peripheral membrane protein</topology>
        <orientation evidence="10">Cytoplasmic side</orientation>
    </subcellularLocation>
</comment>
<protein>
    <recommendedName>
        <fullName evidence="10">Coatomer subunit beta</fullName>
    </recommendedName>
    <alternativeName>
        <fullName evidence="10">Beta-coat protein</fullName>
    </alternativeName>
</protein>
<dbReference type="EMBL" id="CP115611">
    <property type="protein sequence ID" value="WBW70617.1"/>
    <property type="molecule type" value="Genomic_DNA"/>
</dbReference>
<dbReference type="InterPro" id="IPR029446">
    <property type="entry name" value="COPB1_appendage_platform_dom"/>
</dbReference>
<dbReference type="Pfam" id="PF07718">
    <property type="entry name" value="Coatamer_beta_C"/>
    <property type="match status" value="1"/>
</dbReference>
<sequence length="941" mass="105021">MSCWTLVQQDSFLETPSSDQLKTALESKNDYVKISAMKTILRIIINGDPLSSILMHVIRFVMPSRSKELKKLLYYYWEICPKYNNDGTMKQEMILACNSFRNDLQHPNEYIRGATLRFLCKLKEPELLEPLIPTVRQCLEHRHAYVRKNAIMSVFSIYQTSSHLIPDAASLIEDVLVVETEGTCKRNALIVLCTIDPEHAASWLTNNFDNLISLNASSLLIVIEFIRKIVIVNSPDKTKYFSLLLELLHVNSSSVVFEASTSLMNMTTNIQIIKTAASRLLDLATREADNNAKLIMLDRIADLVQHEKSGLDDIVTDVLPFLANTDFDVCEKAISILLGLVTSRNVDDILEHLQKELSKSNGESENDDARRRALTEAIHHCAIIFPQTAATAIQYLLSHISDFQSKSASSVLSFVKEVMEKFPELRSANLTKLLLSLKEFRAGKIFRGVVWIAGEYCLTEADIRTAWKSIRASIGEIPILASEEQLLNDVSDRQEQELLVDVQAAPSSSRKILADGTYATESAVTSESLNAAKLEAVRASKKPPLRTQILGGDYYLATVLASALTKLVMRYHQISDDRERLNALRAEATLIMTSIIRVGQSKFVKYTIDDDSVERILSCIKVLYSFEEFLPLQKVFLEDTKSAFSHIVVENEKRQKAEASLANERNAMQPDDTLRIRQLSRAIEEKAEASFEADVVQAASDGIVVEDLSSKLDHVVSLTGYTDPVYVEAYVKIQQFDIILDILIVNRTDSTLQNLCLELATLGELKIVERPSPLNLAPRAFNSVQATIKVSSTDSGVIFGAVSFGGKASEEDHVVNLSSISLNLMDYIKPAACPESKFRSMWTEFEWENKVDISSNENINLMEFLHKLMKKTNMNCLTPDASLRGDCGFLSANLYARSIFGEDALMSLSVEKSTDGPISGHVRIRSKTQGIALTLGSLVAA</sequence>
<dbReference type="GO" id="GO:0030126">
    <property type="term" value="C:COPI vesicle coat"/>
    <property type="evidence" value="ECO:0007669"/>
    <property type="project" value="InterPro"/>
</dbReference>
<dbReference type="InterPro" id="IPR016460">
    <property type="entry name" value="COPB1"/>
</dbReference>
<evidence type="ECO:0000256" key="5">
    <source>
        <dbReference type="ARBA" id="ARBA00022892"/>
    </source>
</evidence>
<feature type="domain" description="Coatomer beta subunit C-terminal" evidence="12">
    <location>
        <begin position="670"/>
        <end position="804"/>
    </location>
</feature>
<dbReference type="Gene3D" id="1.25.10.10">
    <property type="entry name" value="Leucine-rich Repeat Variant"/>
    <property type="match status" value="1"/>
</dbReference>
<dbReference type="PANTHER" id="PTHR10635:SF0">
    <property type="entry name" value="COATOMER SUBUNIT BETA"/>
    <property type="match status" value="1"/>
</dbReference>
<keyword evidence="3 10" id="KW-0963">Cytoplasm</keyword>
<evidence type="ECO:0000313" key="15">
    <source>
        <dbReference type="Proteomes" id="UP001212411"/>
    </source>
</evidence>